<dbReference type="Pfam" id="PF08327">
    <property type="entry name" value="AHSA1"/>
    <property type="match status" value="1"/>
</dbReference>
<evidence type="ECO:0000313" key="4">
    <source>
        <dbReference type="Proteomes" id="UP000234462"/>
    </source>
</evidence>
<reference evidence="4" key="1">
    <citation type="submission" date="2017-03" db="EMBL/GenBank/DDBJ databases">
        <authorList>
            <person name="Monnet C."/>
        </authorList>
    </citation>
    <scope>NUCLEOTIDE SEQUENCE [LARGE SCALE GENOMIC DNA]</scope>
    <source>
        <strain evidence="4">SJ5-8</strain>
    </source>
</reference>
<proteinExistence type="inferred from homology"/>
<organism evidence="3 4">
    <name type="scientific">Brevibacterium jeotgali</name>
    <dbReference type="NCBI Taxonomy" id="1262550"/>
    <lineage>
        <taxon>Bacteria</taxon>
        <taxon>Bacillati</taxon>
        <taxon>Actinomycetota</taxon>
        <taxon>Actinomycetes</taxon>
        <taxon>Micrococcales</taxon>
        <taxon>Brevibacteriaceae</taxon>
        <taxon>Brevibacterium</taxon>
    </lineage>
</organism>
<evidence type="ECO:0000256" key="1">
    <source>
        <dbReference type="ARBA" id="ARBA00006817"/>
    </source>
</evidence>
<gene>
    <name evidence="3" type="ORF">BJEO58_01712</name>
</gene>
<dbReference type="Proteomes" id="UP000234462">
    <property type="component" value="Unassembled WGS sequence"/>
</dbReference>
<feature type="domain" description="Activator of Hsp90 ATPase homologue 1/2-like C-terminal" evidence="2">
    <location>
        <begin position="22"/>
        <end position="150"/>
    </location>
</feature>
<dbReference type="CDD" id="cd07814">
    <property type="entry name" value="SRPBCC_CalC_Aha1-like"/>
    <property type="match status" value="1"/>
</dbReference>
<protein>
    <submittedName>
        <fullName evidence="3">Uncharacterized conserved protein YndB, AHSA1/START domain</fullName>
    </submittedName>
</protein>
<evidence type="ECO:0000259" key="2">
    <source>
        <dbReference type="Pfam" id="PF08327"/>
    </source>
</evidence>
<dbReference type="AlphaFoldDB" id="A0A2H1L5C8"/>
<keyword evidence="4" id="KW-1185">Reference proteome</keyword>
<dbReference type="Gene3D" id="3.30.530.20">
    <property type="match status" value="1"/>
</dbReference>
<dbReference type="InterPro" id="IPR023393">
    <property type="entry name" value="START-like_dom_sf"/>
</dbReference>
<name>A0A2H1L5C8_9MICO</name>
<comment type="similarity">
    <text evidence="1">Belongs to the AHA1 family.</text>
</comment>
<dbReference type="EMBL" id="FXZM01000007">
    <property type="protein sequence ID" value="SMY12118.1"/>
    <property type="molecule type" value="Genomic_DNA"/>
</dbReference>
<dbReference type="RefSeq" id="WP_219617096.1">
    <property type="nucleotide sequence ID" value="NZ_FXZM01000007.1"/>
</dbReference>
<dbReference type="InterPro" id="IPR013538">
    <property type="entry name" value="ASHA1/2-like_C"/>
</dbReference>
<dbReference type="SUPFAM" id="SSF55961">
    <property type="entry name" value="Bet v1-like"/>
    <property type="match status" value="1"/>
</dbReference>
<accession>A0A2H1L5C8</accession>
<evidence type="ECO:0000313" key="3">
    <source>
        <dbReference type="EMBL" id="SMY12118.1"/>
    </source>
</evidence>
<sequence length="156" mass="17511">MMSTADSTEQIPEFSITRTLEAPRALAWKAWTDEAELARWLRPFGVSTDSVSFDVRVGGRFRYTMTNDETGEQFPTGGEFLEVLPQDRLVFTWGEPDSPVEGTPVITLTFTPEGERTELVLHLRGYDGQPGDGFVFDGWDEALTNLDRHLRGELPG</sequence>